<organism evidence="2">
    <name type="scientific">Hexamita inflata</name>
    <dbReference type="NCBI Taxonomy" id="28002"/>
    <lineage>
        <taxon>Eukaryota</taxon>
        <taxon>Metamonada</taxon>
        <taxon>Diplomonadida</taxon>
        <taxon>Hexamitidae</taxon>
        <taxon>Hexamitinae</taxon>
        <taxon>Hexamita</taxon>
    </lineage>
</organism>
<evidence type="ECO:0000313" key="4">
    <source>
        <dbReference type="Proteomes" id="UP001642409"/>
    </source>
</evidence>
<proteinExistence type="predicted"/>
<sequence length="310" mass="36470">MTEKIYETHTSIFNTLFYENIKTLTEVRKTQKYDGNSRLSRADFDKYLMILFTMMISGKGRGSAKDNWSKDPIIRNQFIADEIGMTYDEWEEIHSSVCYGHISGSLDTPEPDIDTNIDGVESDQEESELDYDEDQIDQLNLEFNQQEEIILSKNKKKETKVRNSVSRVQDFMKMLQNRFREIYAQYPNYFIGKNIVIDEQLIKFAGRIFFLQYNPAKPAKRGILVRTCVDTFTNFIISMDLYAASQTVPKGETKTLDVIKRLIDFPKQPNCTLFCDNYYSTIEVVEYIKSLNMMLFQYIYFKCKRHFVDL</sequence>
<evidence type="ECO:0000259" key="1">
    <source>
        <dbReference type="Pfam" id="PF13843"/>
    </source>
</evidence>
<comment type="caution">
    <text evidence="2">The sequence shown here is derived from an EMBL/GenBank/DDBJ whole genome shotgun (WGS) entry which is preliminary data.</text>
</comment>
<dbReference type="AlphaFoldDB" id="A0AA86UNJ8"/>
<dbReference type="EMBL" id="CAXDID020000061">
    <property type="protein sequence ID" value="CAL6010407.1"/>
    <property type="molecule type" value="Genomic_DNA"/>
</dbReference>
<evidence type="ECO:0000313" key="3">
    <source>
        <dbReference type="EMBL" id="CAL6010407.1"/>
    </source>
</evidence>
<dbReference type="EMBL" id="CATOUU010000906">
    <property type="protein sequence ID" value="CAI9958542.1"/>
    <property type="molecule type" value="Genomic_DNA"/>
</dbReference>
<evidence type="ECO:0000313" key="2">
    <source>
        <dbReference type="EMBL" id="CAI9958542.1"/>
    </source>
</evidence>
<gene>
    <name evidence="3" type="ORF">HINF_LOCUS22071</name>
    <name evidence="2" type="ORF">HINF_LOCUS46187</name>
</gene>
<name>A0AA86UNJ8_9EUKA</name>
<dbReference type="Pfam" id="PF13843">
    <property type="entry name" value="DDE_Tnp_1_7"/>
    <property type="match status" value="1"/>
</dbReference>
<reference evidence="3 4" key="2">
    <citation type="submission" date="2024-07" db="EMBL/GenBank/DDBJ databases">
        <authorList>
            <person name="Akdeniz Z."/>
        </authorList>
    </citation>
    <scope>NUCLEOTIDE SEQUENCE [LARGE SCALE GENOMIC DNA]</scope>
</reference>
<feature type="domain" description="PiggyBac transposable element-derived protein" evidence="1">
    <location>
        <begin position="153"/>
        <end position="290"/>
    </location>
</feature>
<dbReference type="Proteomes" id="UP001642409">
    <property type="component" value="Unassembled WGS sequence"/>
</dbReference>
<keyword evidence="4" id="KW-1185">Reference proteome</keyword>
<protein>
    <submittedName>
        <fullName evidence="2">Transposase IS4</fullName>
    </submittedName>
    <submittedName>
        <fullName evidence="3">Transposase_IS4</fullName>
    </submittedName>
</protein>
<dbReference type="InterPro" id="IPR029526">
    <property type="entry name" value="PGBD"/>
</dbReference>
<reference evidence="2" key="1">
    <citation type="submission" date="2023-06" db="EMBL/GenBank/DDBJ databases">
        <authorList>
            <person name="Kurt Z."/>
        </authorList>
    </citation>
    <scope>NUCLEOTIDE SEQUENCE</scope>
</reference>
<accession>A0AA86UNJ8</accession>